<proteinExistence type="predicted"/>
<organism evidence="1 2">
    <name type="scientific">Chryseobacterium flavum</name>
    <dbReference type="NCBI Taxonomy" id="415851"/>
    <lineage>
        <taxon>Bacteria</taxon>
        <taxon>Pseudomonadati</taxon>
        <taxon>Bacteroidota</taxon>
        <taxon>Flavobacteriia</taxon>
        <taxon>Flavobacteriales</taxon>
        <taxon>Weeksellaceae</taxon>
        <taxon>Chryseobacterium group</taxon>
        <taxon>Chryseobacterium</taxon>
    </lineage>
</organism>
<evidence type="ECO:0000313" key="1">
    <source>
        <dbReference type="EMBL" id="REC64798.1"/>
    </source>
</evidence>
<comment type="caution">
    <text evidence="1">The sequence shown here is derived from an EMBL/GenBank/DDBJ whole genome shotgun (WGS) entry which is preliminary data.</text>
</comment>
<dbReference type="AlphaFoldDB" id="A0A3D9CGD1"/>
<accession>A0A3D9CGD1</accession>
<gene>
    <name evidence="1" type="ORF">DRF59_19055</name>
</gene>
<sequence>MSKKAGSLLIEGQLFYLTLCTNTYNNFRKICTYIMRSGAKSMIRACHFSLLKQKQDAGKTPNILFPMESSGIKIQHNPESDYLFSYNPLDLSIA</sequence>
<protein>
    <submittedName>
        <fullName evidence="1">Uncharacterized protein</fullName>
    </submittedName>
</protein>
<keyword evidence="2" id="KW-1185">Reference proteome</keyword>
<dbReference type="Proteomes" id="UP000256769">
    <property type="component" value="Unassembled WGS sequence"/>
</dbReference>
<dbReference type="EMBL" id="QNUE01000024">
    <property type="protein sequence ID" value="REC64798.1"/>
    <property type="molecule type" value="Genomic_DNA"/>
</dbReference>
<reference evidence="1 2" key="1">
    <citation type="journal article" date="2007" name="Int. J. Syst. Evol. Microbiol.">
        <title>Chryseobacterium flavum sp. nov., isolated from polluted soil.</title>
        <authorList>
            <person name="Zhou Y."/>
            <person name="Dong J."/>
            <person name="Wang X."/>
            <person name="Huang X."/>
            <person name="Zhang K.Y."/>
            <person name="Zhang Y.Q."/>
            <person name="Guo Y.F."/>
            <person name="Lai R."/>
            <person name="Li W.J."/>
        </authorList>
    </citation>
    <scope>NUCLEOTIDE SEQUENCE [LARGE SCALE GENOMIC DNA]</scope>
    <source>
        <strain evidence="1 2">KCTC 12877</strain>
    </source>
</reference>
<evidence type="ECO:0000313" key="2">
    <source>
        <dbReference type="Proteomes" id="UP000256769"/>
    </source>
</evidence>
<name>A0A3D9CGD1_9FLAO</name>